<feature type="binding site" evidence="7">
    <location>
        <position position="151"/>
    </location>
    <ligand>
        <name>Zn(2+)</name>
        <dbReference type="ChEBI" id="CHEBI:29105"/>
    </ligand>
</feature>
<feature type="binding site" evidence="7">
    <location>
        <position position="154"/>
    </location>
    <ligand>
        <name>Zn(2+)</name>
        <dbReference type="ChEBI" id="CHEBI:29105"/>
    </ligand>
</feature>
<protein>
    <submittedName>
        <fullName evidence="8">Fur family transcriptional regulator, peroxide stress response regulator</fullName>
    </submittedName>
</protein>
<evidence type="ECO:0000256" key="4">
    <source>
        <dbReference type="ARBA" id="ARBA00023015"/>
    </source>
</evidence>
<comment type="similarity">
    <text evidence="1">Belongs to the Fur family.</text>
</comment>
<dbReference type="Proteomes" id="UP000591948">
    <property type="component" value="Unassembled WGS sequence"/>
</dbReference>
<dbReference type="Gene3D" id="3.30.1490.190">
    <property type="match status" value="1"/>
</dbReference>
<evidence type="ECO:0000313" key="11">
    <source>
        <dbReference type="Proteomes" id="UP000591948"/>
    </source>
</evidence>
<proteinExistence type="inferred from homology"/>
<dbReference type="Proteomes" id="UP000568877">
    <property type="component" value="Unassembled WGS sequence"/>
</dbReference>
<evidence type="ECO:0000256" key="1">
    <source>
        <dbReference type="ARBA" id="ARBA00007957"/>
    </source>
</evidence>
<evidence type="ECO:0000256" key="5">
    <source>
        <dbReference type="ARBA" id="ARBA00023125"/>
    </source>
</evidence>
<dbReference type="GO" id="GO:0045892">
    <property type="term" value="P:negative regulation of DNA-templated transcription"/>
    <property type="evidence" value="ECO:0007669"/>
    <property type="project" value="TreeGrafter"/>
</dbReference>
<keyword evidence="7" id="KW-0479">Metal-binding</keyword>
<dbReference type="EMBL" id="BLRY01000067">
    <property type="protein sequence ID" value="GFP27788.1"/>
    <property type="molecule type" value="Genomic_DNA"/>
</dbReference>
<dbReference type="GO" id="GO:0003700">
    <property type="term" value="F:DNA-binding transcription factor activity"/>
    <property type="evidence" value="ECO:0007669"/>
    <property type="project" value="InterPro"/>
</dbReference>
<organism evidence="8 11">
    <name type="scientific">Candidatus Hakubella thermalkaliphila</name>
    <dbReference type="NCBI Taxonomy" id="2754717"/>
    <lineage>
        <taxon>Bacteria</taxon>
        <taxon>Bacillati</taxon>
        <taxon>Actinomycetota</taxon>
        <taxon>Actinomycetota incertae sedis</taxon>
        <taxon>Candidatus Hakubellales</taxon>
        <taxon>Candidatus Hakubellaceae</taxon>
        <taxon>Candidatus Hakubella</taxon>
    </lineage>
</organism>
<dbReference type="PANTHER" id="PTHR33202:SF8">
    <property type="entry name" value="PEROXIDE-RESPONSIVE REPRESSOR PERR"/>
    <property type="match status" value="1"/>
</dbReference>
<evidence type="ECO:0000313" key="8">
    <source>
        <dbReference type="EMBL" id="GFP27788.1"/>
    </source>
</evidence>
<dbReference type="SUPFAM" id="SSF46785">
    <property type="entry name" value="Winged helix' DNA-binding domain"/>
    <property type="match status" value="1"/>
</dbReference>
<comment type="caution">
    <text evidence="8">The sequence shown here is derived from an EMBL/GenBank/DDBJ whole genome shotgun (WGS) entry which is preliminary data.</text>
</comment>
<dbReference type="CDD" id="cd07153">
    <property type="entry name" value="Fur_like"/>
    <property type="match status" value="1"/>
</dbReference>
<accession>A0A6V8P5U7</accession>
<feature type="binding site" evidence="7">
    <location>
        <position position="111"/>
    </location>
    <ligand>
        <name>Zn(2+)</name>
        <dbReference type="ChEBI" id="CHEBI:29105"/>
    </ligand>
</feature>
<keyword evidence="4" id="KW-0805">Transcription regulation</keyword>
<evidence type="ECO:0000313" key="10">
    <source>
        <dbReference type="Proteomes" id="UP000568877"/>
    </source>
</evidence>
<keyword evidence="2" id="KW-0678">Repressor</keyword>
<evidence type="ECO:0000256" key="7">
    <source>
        <dbReference type="PIRSR" id="PIRSR602481-1"/>
    </source>
</evidence>
<keyword evidence="5" id="KW-0238">DNA-binding</keyword>
<dbReference type="InterPro" id="IPR036388">
    <property type="entry name" value="WH-like_DNA-bd_sf"/>
</dbReference>
<dbReference type="AlphaFoldDB" id="A0A6V8P5U7"/>
<dbReference type="InterPro" id="IPR036390">
    <property type="entry name" value="WH_DNA-bd_sf"/>
</dbReference>
<keyword evidence="3 7" id="KW-0862">Zinc</keyword>
<keyword evidence="6" id="KW-0804">Transcription</keyword>
<dbReference type="Gene3D" id="1.10.10.10">
    <property type="entry name" value="Winged helix-like DNA-binding domain superfamily/Winged helix DNA-binding domain"/>
    <property type="match status" value="1"/>
</dbReference>
<dbReference type="GO" id="GO:0008270">
    <property type="term" value="F:zinc ion binding"/>
    <property type="evidence" value="ECO:0007669"/>
    <property type="project" value="TreeGrafter"/>
</dbReference>
<name>A0A6V8P5U7_9ACTN</name>
<sequence length="165" mass="18914">MSSTNDKSDFKGIAHAPRHTTSPENCVIFKGKYRNTPQRQAILKTLRGLTTHPSAEEIYLILKEQFPALSFGTVYRNLRILTDQGKILELKMATRSSRFDGNVEQHYHILCEKCGRIADLQAPSLKDIEKRFQNYTDYSVMGYKVELMGICPQCQEKRSSKKILV</sequence>
<evidence type="ECO:0000256" key="3">
    <source>
        <dbReference type="ARBA" id="ARBA00022833"/>
    </source>
</evidence>
<reference evidence="10 11" key="1">
    <citation type="journal article" date="2020" name="Front. Microbiol.">
        <title>Single-cell genomics of novel Actinobacteria with the Wood-Ljungdahl pathway discovered in a serpentinizing system.</title>
        <authorList>
            <person name="Merino N."/>
            <person name="Kawai M."/>
            <person name="Boyd E.S."/>
            <person name="Colman D.R."/>
            <person name="McGlynn S.E."/>
            <person name="Nealson K.H."/>
            <person name="Kurokawa K."/>
            <person name="Hongoh Y."/>
        </authorList>
    </citation>
    <scope>NUCLEOTIDE SEQUENCE [LARGE SCALE GENOMIC DNA]</scope>
    <source>
        <strain evidence="8 11">S33</strain>
        <strain evidence="9 10">S42</strain>
    </source>
</reference>
<gene>
    <name evidence="8" type="ORF">HKBW3S33_01198</name>
    <name evidence="9" type="ORF">HKBW3S42_00003</name>
</gene>
<comment type="cofactor">
    <cofactor evidence="7">
        <name>Zn(2+)</name>
        <dbReference type="ChEBI" id="CHEBI:29105"/>
    </cofactor>
    <text evidence="7">Binds 1 zinc ion per subunit.</text>
</comment>
<dbReference type="EMBL" id="BLSA01000001">
    <property type="protein sequence ID" value="GFP31696.1"/>
    <property type="molecule type" value="Genomic_DNA"/>
</dbReference>
<evidence type="ECO:0000313" key="9">
    <source>
        <dbReference type="EMBL" id="GFP31696.1"/>
    </source>
</evidence>
<dbReference type="GO" id="GO:0000976">
    <property type="term" value="F:transcription cis-regulatory region binding"/>
    <property type="evidence" value="ECO:0007669"/>
    <property type="project" value="TreeGrafter"/>
</dbReference>
<dbReference type="GO" id="GO:1900376">
    <property type="term" value="P:regulation of secondary metabolite biosynthetic process"/>
    <property type="evidence" value="ECO:0007669"/>
    <property type="project" value="TreeGrafter"/>
</dbReference>
<feature type="binding site" evidence="7">
    <location>
        <position position="114"/>
    </location>
    <ligand>
        <name>Zn(2+)</name>
        <dbReference type="ChEBI" id="CHEBI:29105"/>
    </ligand>
</feature>
<dbReference type="InterPro" id="IPR002481">
    <property type="entry name" value="FUR"/>
</dbReference>
<dbReference type="InterPro" id="IPR043135">
    <property type="entry name" value="Fur_C"/>
</dbReference>
<dbReference type="PANTHER" id="PTHR33202">
    <property type="entry name" value="ZINC UPTAKE REGULATION PROTEIN"/>
    <property type="match status" value="1"/>
</dbReference>
<evidence type="ECO:0000256" key="2">
    <source>
        <dbReference type="ARBA" id="ARBA00022491"/>
    </source>
</evidence>
<dbReference type="Pfam" id="PF01475">
    <property type="entry name" value="FUR"/>
    <property type="match status" value="1"/>
</dbReference>
<evidence type="ECO:0000256" key="6">
    <source>
        <dbReference type="ARBA" id="ARBA00023163"/>
    </source>
</evidence>
<dbReference type="RefSeq" id="WP_176233479.1">
    <property type="nucleotide sequence ID" value="NZ_BLRY01000067.1"/>
</dbReference>
<keyword evidence="11" id="KW-1185">Reference proteome</keyword>